<evidence type="ECO:0000259" key="2">
    <source>
        <dbReference type="Pfam" id="PF25995"/>
    </source>
</evidence>
<dbReference type="PANTHER" id="PTHR31011:SF2">
    <property type="entry name" value="PROTEIN STB2-RELATED"/>
    <property type="match status" value="1"/>
</dbReference>
<keyword evidence="4" id="KW-1185">Reference proteome</keyword>
<dbReference type="PANTHER" id="PTHR31011">
    <property type="entry name" value="PROTEIN STB2-RELATED"/>
    <property type="match status" value="1"/>
</dbReference>
<sequence>MAPSVSQVEPLQSPHSPKHKTGTHIHSNFTPTLEDHTSPRGGETMSSHNTPLTRHVRQFSHSNISLNGSRPESEEPEATETVPYVFPDLQALQSIFSKDVYKYVTITGFEIYIVEQWACDRQYSTVITSYTGDSLHKIKAGRVRIPRDTSQWSDKLTKFIEEIENSGAKLKETEHGYMFITNLSSFPSHLNLIPIPSGRVEDVWDLFKVNVNLRRMNCGGRSALFLCLPSDACEDKFRQIYKTHPKVDIPYAVKELVTLIQICLVDFKLLDPLFVDGLLCNITEAKIKDWWNLFGSLYYGTIPKDGILGPTTISAILGFVLSCLYRLDMASVDFPKEPFNYFNFRVNVGKFQKANNLTRTWYLDPITVEKLFRVTSKNSTSDKLKKVVKSTVHDISGKLGSENAARNVLTTDLDKAIKYFTCSPRLHYLWYGKGDLRDLKQFDYNIARSPQSALMSASALRSGVDKIRGLPKKLQGDDTAFPSGSFPQRKKEQDKEAYETSDEVTTDEALCQALKQCVEISGGVCGVNILTDDQTFKNSLERRLSFPYLANEVSVPQLEYENHNVDFIGKRDYNCALKRSKSFSFIEEMVIDWDNSLVVPEVVARRVKAIHQKSLTSKSHWESYCREMKRHKSRLDRSSMSSLQLIQRTKPVFHQCDMQLQADERLHSKLSDIRATGARLEYEIRLLSTRVRDTQDSVDNFVAKVESLEASILSSYPTAKLMTSPQTGNSCDGSGTMGHYTINKERIGKVWGMIEQFGAMKWANKR</sequence>
<evidence type="ECO:0000313" key="3">
    <source>
        <dbReference type="EMBL" id="ONH67112.1"/>
    </source>
</evidence>
<dbReference type="AlphaFoldDB" id="A0A1V2L5B5"/>
<comment type="caution">
    <text evidence="3">The sequence shown here is derived from an EMBL/GenBank/DDBJ whole genome shotgun (WGS) entry which is preliminary data.</text>
</comment>
<dbReference type="InterPro" id="IPR059025">
    <property type="entry name" value="STB6_N"/>
</dbReference>
<feature type="compositionally biased region" description="Polar residues" evidence="1">
    <location>
        <begin position="1"/>
        <end position="15"/>
    </location>
</feature>
<dbReference type="EMBL" id="MPUK01000005">
    <property type="protein sequence ID" value="ONH67112.1"/>
    <property type="molecule type" value="Genomic_DNA"/>
</dbReference>
<dbReference type="Proteomes" id="UP000189513">
    <property type="component" value="Unassembled WGS sequence"/>
</dbReference>
<gene>
    <name evidence="3" type="ORF">BON22_2873</name>
</gene>
<organism evidence="3 4">
    <name type="scientific">Cyberlindnera fabianii</name>
    <name type="common">Yeast</name>
    <name type="synonym">Hansenula fabianii</name>
    <dbReference type="NCBI Taxonomy" id="36022"/>
    <lineage>
        <taxon>Eukaryota</taxon>
        <taxon>Fungi</taxon>
        <taxon>Dikarya</taxon>
        <taxon>Ascomycota</taxon>
        <taxon>Saccharomycotina</taxon>
        <taxon>Saccharomycetes</taxon>
        <taxon>Phaffomycetales</taxon>
        <taxon>Phaffomycetaceae</taxon>
        <taxon>Cyberlindnera</taxon>
    </lineage>
</organism>
<evidence type="ECO:0000313" key="4">
    <source>
        <dbReference type="Proteomes" id="UP000189513"/>
    </source>
</evidence>
<dbReference type="Pfam" id="PF25995">
    <property type="entry name" value="STB6_N"/>
    <property type="match status" value="1"/>
</dbReference>
<dbReference type="GO" id="GO:0070822">
    <property type="term" value="C:Sin3-type complex"/>
    <property type="evidence" value="ECO:0007669"/>
    <property type="project" value="TreeGrafter"/>
</dbReference>
<protein>
    <submittedName>
        <fullName evidence="3">Protein STB2</fullName>
    </submittedName>
</protein>
<dbReference type="VEuPathDB" id="FungiDB:BON22_2873"/>
<dbReference type="OMA" id="GDIREVW"/>
<dbReference type="STRING" id="36022.A0A1V2L5B5"/>
<proteinExistence type="predicted"/>
<evidence type="ECO:0000256" key="1">
    <source>
        <dbReference type="SAM" id="MobiDB-lite"/>
    </source>
</evidence>
<feature type="region of interest" description="Disordered" evidence="1">
    <location>
        <begin position="1"/>
        <end position="52"/>
    </location>
</feature>
<accession>A0A1V2L5B5</accession>
<feature type="region of interest" description="Disordered" evidence="1">
    <location>
        <begin position="473"/>
        <end position="494"/>
    </location>
</feature>
<reference evidence="4" key="1">
    <citation type="journal article" date="2017" name="Genome Announc.">
        <title>Genome sequences of Cyberlindnera fabianii 65, Pichia kudriavzevii 129, and Saccharomyces cerevisiae 131 isolated from fermented masau fruits in Zimbabwe.</title>
        <authorList>
            <person name="van Rijswijck I.M.H."/>
            <person name="Derks M.F.L."/>
            <person name="Abee T."/>
            <person name="de Ridder D."/>
            <person name="Smid E.J."/>
        </authorList>
    </citation>
    <scope>NUCLEOTIDE SEQUENCE [LARGE SCALE GENOMIC DNA]</scope>
    <source>
        <strain evidence="4">65</strain>
    </source>
</reference>
<dbReference type="InterPro" id="IPR038919">
    <property type="entry name" value="STB2/STB2"/>
</dbReference>
<feature type="domain" description="STB6-like N-terminal" evidence="2">
    <location>
        <begin position="84"/>
        <end position="216"/>
    </location>
</feature>
<name>A0A1V2L5B5_CYBFA</name>